<dbReference type="InterPro" id="IPR029063">
    <property type="entry name" value="SAM-dependent_MTases_sf"/>
</dbReference>
<feature type="domain" description="Methyltransferase type 11" evidence="1">
    <location>
        <begin position="55"/>
        <end position="151"/>
    </location>
</feature>
<evidence type="ECO:0000259" key="1">
    <source>
        <dbReference type="Pfam" id="PF08241"/>
    </source>
</evidence>
<evidence type="ECO:0000313" key="3">
    <source>
        <dbReference type="Proteomes" id="UP000830055"/>
    </source>
</evidence>
<dbReference type="SUPFAM" id="SSF53335">
    <property type="entry name" value="S-adenosyl-L-methionine-dependent methyltransferases"/>
    <property type="match status" value="1"/>
</dbReference>
<organism evidence="2 3">
    <name type="scientific">Desulfofustis limnaeus</name>
    <dbReference type="NCBI Taxonomy" id="2740163"/>
    <lineage>
        <taxon>Bacteria</taxon>
        <taxon>Pseudomonadati</taxon>
        <taxon>Thermodesulfobacteriota</taxon>
        <taxon>Desulfobulbia</taxon>
        <taxon>Desulfobulbales</taxon>
        <taxon>Desulfocapsaceae</taxon>
        <taxon>Desulfofustis</taxon>
    </lineage>
</organism>
<dbReference type="EMBL" id="AP025516">
    <property type="protein sequence ID" value="BDD87612.1"/>
    <property type="molecule type" value="Genomic_DNA"/>
</dbReference>
<dbReference type="Gene3D" id="3.40.50.150">
    <property type="entry name" value="Vaccinia Virus protein VP39"/>
    <property type="match status" value="1"/>
</dbReference>
<dbReference type="InterPro" id="IPR013216">
    <property type="entry name" value="Methyltransf_11"/>
</dbReference>
<accession>A0ABM7W9F1</accession>
<gene>
    <name evidence="2" type="ORF">DPPLL_19770</name>
</gene>
<name>A0ABM7W9F1_9BACT</name>
<dbReference type="PANTHER" id="PTHR43861">
    <property type="entry name" value="TRANS-ACONITATE 2-METHYLTRANSFERASE-RELATED"/>
    <property type="match status" value="1"/>
</dbReference>
<reference evidence="2 3" key="1">
    <citation type="submission" date="2022-01" db="EMBL/GenBank/DDBJ databases">
        <title>Desulfofustis limnae sp. nov., a novel mesophilic sulfate-reducing bacterium isolated from marsh soil.</title>
        <authorList>
            <person name="Watanabe M."/>
            <person name="Takahashi A."/>
            <person name="Kojima H."/>
            <person name="Fukui M."/>
        </authorList>
    </citation>
    <scope>NUCLEOTIDE SEQUENCE [LARGE SCALE GENOMIC DNA]</scope>
    <source>
        <strain evidence="2 3">PPLL</strain>
    </source>
</reference>
<proteinExistence type="predicted"/>
<protein>
    <recommendedName>
        <fullName evidence="1">Methyltransferase type 11 domain-containing protein</fullName>
    </recommendedName>
</protein>
<evidence type="ECO:0000313" key="2">
    <source>
        <dbReference type="EMBL" id="BDD87612.1"/>
    </source>
</evidence>
<dbReference type="RefSeq" id="WP_284151034.1">
    <property type="nucleotide sequence ID" value="NZ_AP025516.1"/>
</dbReference>
<dbReference type="CDD" id="cd02440">
    <property type="entry name" value="AdoMet_MTases"/>
    <property type="match status" value="1"/>
</dbReference>
<sequence length="270" mass="31381">MKKYSASEAENTLQLSRIHEEWTTNYRTRDNDLFYRCAFKRIFRIFKAPKGYTIVDAGCGSCYKSKIIVDFGYRVLGIDISASALSMARDSINGTEYENHIDLQQHNLTDIKLSDKSIDYLISWGVLMHIPQIDKAIAEMCRIVKNGGYIAVSESNMYSLQAITIRMLKRLLKKEKAEIKNTSAGLEFWEKTDEGDLMTRQTNAKWLVLEFEKHGMKLVNRNAGQFTELYWLVNTKFIKKIIHIFNNIWFEFIKIPSPAFGNIFIFKKIN</sequence>
<keyword evidence="3" id="KW-1185">Reference proteome</keyword>
<dbReference type="Pfam" id="PF08241">
    <property type="entry name" value="Methyltransf_11"/>
    <property type="match status" value="1"/>
</dbReference>
<dbReference type="Proteomes" id="UP000830055">
    <property type="component" value="Chromosome"/>
</dbReference>